<evidence type="ECO:0000313" key="2">
    <source>
        <dbReference type="Proteomes" id="UP000663632"/>
    </source>
</evidence>
<accession>A0A873WKM6</accession>
<organism evidence="1 2">
    <name type="scientific">Acinetobacter phage Ab_SZ3</name>
    <dbReference type="NCBI Taxonomy" id="2781361"/>
    <lineage>
        <taxon>Viruses</taxon>
        <taxon>Duplodnaviria</taxon>
        <taxon>Heunggongvirae</taxon>
        <taxon>Uroviricota</taxon>
        <taxon>Caudoviricetes</taxon>
        <taxon>Lokivirus</taxon>
        <taxon>Lokivirus IMEAB3</taxon>
    </lineage>
</organism>
<protein>
    <submittedName>
        <fullName evidence="1">Uncharacterized protein</fullName>
    </submittedName>
</protein>
<reference evidence="1" key="1">
    <citation type="submission" date="2020-10" db="EMBL/GenBank/DDBJ databases">
        <title>Clinical experience of personalized bacteriophage therapy in a case of hospital-acquired pneumonia with carbapenem-resistant Acinetobacter baumannii.</title>
        <authorList>
            <person name="Tan X."/>
            <person name="Ma Y."/>
        </authorList>
    </citation>
    <scope>NUCLEOTIDE SEQUENCE</scope>
</reference>
<proteinExistence type="predicted"/>
<sequence length="90" mass="10453">MEHLDLRNIGLMVEMTVKKLDDYDCNGLMTEFTCDFYMKLGAAHSAFDLWRMGDLSAETAERLLNAFVTEYEQDIVVIHAHIPERERRNG</sequence>
<evidence type="ECO:0000313" key="1">
    <source>
        <dbReference type="EMBL" id="QPB10397.1"/>
    </source>
</evidence>
<dbReference type="EMBL" id="MW151244">
    <property type="protein sequence ID" value="QPB10397.1"/>
    <property type="molecule type" value="Genomic_DNA"/>
</dbReference>
<name>A0A873WKM6_9CAUD</name>
<gene>
    <name evidence="1" type="ORF">AbSZ3_32</name>
</gene>
<dbReference type="Proteomes" id="UP000663632">
    <property type="component" value="Segment"/>
</dbReference>